<proteinExistence type="predicted"/>
<gene>
    <name evidence="1" type="ORF">DFQ59_11045</name>
</gene>
<organism evidence="1 2">
    <name type="scientific">Thioalbus denitrificans</name>
    <dbReference type="NCBI Taxonomy" id="547122"/>
    <lineage>
        <taxon>Bacteria</taxon>
        <taxon>Pseudomonadati</taxon>
        <taxon>Pseudomonadota</taxon>
        <taxon>Gammaproteobacteria</taxon>
        <taxon>Chromatiales</taxon>
        <taxon>Ectothiorhodospiraceae</taxon>
        <taxon>Thioalbus</taxon>
    </lineage>
</organism>
<reference evidence="1 2" key="1">
    <citation type="submission" date="2018-07" db="EMBL/GenBank/DDBJ databases">
        <title>Genomic Encyclopedia of Type Strains, Phase IV (KMG-IV): sequencing the most valuable type-strain genomes for metagenomic binning, comparative biology and taxonomic classification.</title>
        <authorList>
            <person name="Goeker M."/>
        </authorList>
    </citation>
    <scope>NUCLEOTIDE SEQUENCE [LARGE SCALE GENOMIC DNA]</scope>
    <source>
        <strain evidence="1 2">DSM 26407</strain>
    </source>
</reference>
<keyword evidence="2" id="KW-1185">Reference proteome</keyword>
<evidence type="ECO:0000313" key="1">
    <source>
        <dbReference type="EMBL" id="RCX26335.1"/>
    </source>
</evidence>
<comment type="caution">
    <text evidence="1">The sequence shown here is derived from an EMBL/GenBank/DDBJ whole genome shotgun (WGS) entry which is preliminary data.</text>
</comment>
<accession>A0A369BZH2</accession>
<evidence type="ECO:0000313" key="2">
    <source>
        <dbReference type="Proteomes" id="UP000252707"/>
    </source>
</evidence>
<sequence>MELSEMKIVEIEFEPLEGFEDEFHEMTACACCGTQGGMKCGCGPRF</sequence>
<protein>
    <submittedName>
        <fullName evidence="1">Uncharacterized protein</fullName>
    </submittedName>
</protein>
<dbReference type="RefSeq" id="WP_170142197.1">
    <property type="nucleotide sequence ID" value="NZ_QPJY01000010.1"/>
</dbReference>
<dbReference type="AlphaFoldDB" id="A0A369BZH2"/>
<dbReference type="EMBL" id="QPJY01000010">
    <property type="protein sequence ID" value="RCX26335.1"/>
    <property type="molecule type" value="Genomic_DNA"/>
</dbReference>
<dbReference type="Proteomes" id="UP000252707">
    <property type="component" value="Unassembled WGS sequence"/>
</dbReference>
<name>A0A369BZH2_9GAMM</name>